<dbReference type="AlphaFoldDB" id="A0A0F9BW44"/>
<accession>A0A0F9BW44</accession>
<evidence type="ECO:0000313" key="1">
    <source>
        <dbReference type="EMBL" id="KKL18147.1"/>
    </source>
</evidence>
<sequence length="131" mass="15407">MKDVEVDSDHTFKKIVIYEADVDIGIIPMVQWLNSLKGIITRFSCEGGDPIKNQVYQPPYIIIWVEQYDDSEDNDFGIVERLFRQYDVEIWPQCTEGMIDVYHITFNSRTEMQQIQSNISDWTPKTILRVV</sequence>
<comment type="caution">
    <text evidence="1">The sequence shown here is derived from an EMBL/GenBank/DDBJ whole genome shotgun (WGS) entry which is preliminary data.</text>
</comment>
<organism evidence="1">
    <name type="scientific">marine sediment metagenome</name>
    <dbReference type="NCBI Taxonomy" id="412755"/>
    <lineage>
        <taxon>unclassified sequences</taxon>
        <taxon>metagenomes</taxon>
        <taxon>ecological metagenomes</taxon>
    </lineage>
</organism>
<dbReference type="EMBL" id="LAZR01038982">
    <property type="protein sequence ID" value="KKL18147.1"/>
    <property type="molecule type" value="Genomic_DNA"/>
</dbReference>
<name>A0A0F9BW44_9ZZZZ</name>
<proteinExistence type="predicted"/>
<protein>
    <submittedName>
        <fullName evidence="1">Uncharacterized protein</fullName>
    </submittedName>
</protein>
<gene>
    <name evidence="1" type="ORF">LCGC14_2478440</name>
</gene>
<reference evidence="1" key="1">
    <citation type="journal article" date="2015" name="Nature">
        <title>Complex archaea that bridge the gap between prokaryotes and eukaryotes.</title>
        <authorList>
            <person name="Spang A."/>
            <person name="Saw J.H."/>
            <person name="Jorgensen S.L."/>
            <person name="Zaremba-Niedzwiedzka K."/>
            <person name="Martijn J."/>
            <person name="Lind A.E."/>
            <person name="van Eijk R."/>
            <person name="Schleper C."/>
            <person name="Guy L."/>
            <person name="Ettema T.J."/>
        </authorList>
    </citation>
    <scope>NUCLEOTIDE SEQUENCE</scope>
</reference>